<dbReference type="OrthoDB" id="9796457at2"/>
<evidence type="ECO:0000313" key="16">
    <source>
        <dbReference type="EMBL" id="MVB06258.1"/>
    </source>
</evidence>
<feature type="domain" description="PAS" evidence="13">
    <location>
        <begin position="303"/>
        <end position="357"/>
    </location>
</feature>
<dbReference type="Pfam" id="PF00512">
    <property type="entry name" value="HisKA"/>
    <property type="match status" value="1"/>
</dbReference>
<dbReference type="Gene3D" id="3.30.450.40">
    <property type="match status" value="1"/>
</dbReference>
<evidence type="ECO:0000256" key="4">
    <source>
        <dbReference type="ARBA" id="ARBA00022475"/>
    </source>
</evidence>
<dbReference type="InterPro" id="IPR000700">
    <property type="entry name" value="PAS-assoc_C"/>
</dbReference>
<dbReference type="SUPFAM" id="SSF55785">
    <property type="entry name" value="PYP-like sensor domain (PAS domain)"/>
    <property type="match status" value="4"/>
</dbReference>
<dbReference type="Pfam" id="PF13188">
    <property type="entry name" value="PAS_8"/>
    <property type="match status" value="1"/>
</dbReference>
<name>A0A7M4D324_9BACT</name>
<evidence type="ECO:0000313" key="15">
    <source>
        <dbReference type="EMBL" id="MUP37053.1"/>
    </source>
</evidence>
<dbReference type="AlphaFoldDB" id="A0A7M4D324"/>
<gene>
    <name evidence="16" type="ORF">DWB62_004415</name>
    <name evidence="15" type="ORF">GNY23_04415</name>
</gene>
<dbReference type="Gene3D" id="3.30.450.20">
    <property type="entry name" value="PAS domain"/>
    <property type="match status" value="4"/>
</dbReference>
<proteinExistence type="predicted"/>
<dbReference type="SMART" id="SM00086">
    <property type="entry name" value="PAC"/>
    <property type="match status" value="4"/>
</dbReference>
<dbReference type="PANTHER" id="PTHR43711:SF31">
    <property type="entry name" value="HISTIDINE KINASE"/>
    <property type="match status" value="1"/>
</dbReference>
<comment type="caution">
    <text evidence="15">The sequence shown here is derived from an EMBL/GenBank/DDBJ whole genome shotgun (WGS) entry which is preliminary data.</text>
</comment>
<comment type="subcellular location">
    <subcellularLocation>
        <location evidence="2">Cell membrane</location>
    </subcellularLocation>
</comment>
<keyword evidence="10" id="KW-0902">Two-component regulatory system</keyword>
<dbReference type="SMART" id="SM00388">
    <property type="entry name" value="HisKA"/>
    <property type="match status" value="1"/>
</dbReference>
<protein>
    <recommendedName>
        <fullName evidence="3">histidine kinase</fullName>
        <ecNumber evidence="3">2.7.13.3</ecNumber>
    </recommendedName>
</protein>
<dbReference type="SUPFAM" id="SSF55874">
    <property type="entry name" value="ATPase domain of HSP90 chaperone/DNA topoisomerase II/histidine kinase"/>
    <property type="match status" value="1"/>
</dbReference>
<dbReference type="SUPFAM" id="SSF47384">
    <property type="entry name" value="Homodimeric domain of signal transducing histidine kinase"/>
    <property type="match status" value="1"/>
</dbReference>
<dbReference type="EMBL" id="QTZN02000006">
    <property type="protein sequence ID" value="MVB06258.1"/>
    <property type="molecule type" value="Genomic_DNA"/>
</dbReference>
<keyword evidence="11" id="KW-0472">Membrane</keyword>
<dbReference type="CDD" id="cd16922">
    <property type="entry name" value="HATPase_EvgS-ArcB-TorS-like"/>
    <property type="match status" value="1"/>
</dbReference>
<reference evidence="15 18" key="2">
    <citation type="submission" date="2019-12" db="EMBL/GenBank/DDBJ databases">
        <title>Draft genome sequence of Labilibaculum sp. strain 44 isolated from deep waters of Black Sea.</title>
        <authorList>
            <person name="Yadav S."/>
            <person name="Villanueva L."/>
        </authorList>
    </citation>
    <scope>NUCLEOTIDE SEQUENCE [LARGE SCALE GENOMIC DNA]</scope>
    <source>
        <strain evidence="15 18">44</strain>
    </source>
</reference>
<feature type="domain" description="PAC" evidence="14">
    <location>
        <begin position="376"/>
        <end position="428"/>
    </location>
</feature>
<dbReference type="PROSITE" id="PS50109">
    <property type="entry name" value="HIS_KIN"/>
    <property type="match status" value="1"/>
</dbReference>
<evidence type="ECO:0000313" key="17">
    <source>
        <dbReference type="Proteomes" id="UP000285951"/>
    </source>
</evidence>
<dbReference type="InterPro" id="IPR035965">
    <property type="entry name" value="PAS-like_dom_sf"/>
</dbReference>
<dbReference type="NCBIfam" id="TIGR00229">
    <property type="entry name" value="sensory_box"/>
    <property type="match status" value="2"/>
</dbReference>
<dbReference type="InterPro" id="IPR036890">
    <property type="entry name" value="HATPase_C_sf"/>
</dbReference>
<feature type="domain" description="PAC" evidence="14">
    <location>
        <begin position="508"/>
        <end position="561"/>
    </location>
</feature>
<dbReference type="CDD" id="cd00082">
    <property type="entry name" value="HisKA"/>
    <property type="match status" value="1"/>
</dbReference>
<dbReference type="InterPro" id="IPR050736">
    <property type="entry name" value="Sensor_HK_Regulatory"/>
</dbReference>
<dbReference type="CDD" id="cd00130">
    <property type="entry name" value="PAS"/>
    <property type="match status" value="3"/>
</dbReference>
<dbReference type="FunFam" id="3.30.565.10:FF:000023">
    <property type="entry name" value="PAS domain-containing sensor histidine kinase"/>
    <property type="match status" value="1"/>
</dbReference>
<keyword evidence="6" id="KW-0808">Transferase</keyword>
<dbReference type="InterPro" id="IPR000014">
    <property type="entry name" value="PAS"/>
</dbReference>
<evidence type="ECO:0000256" key="6">
    <source>
        <dbReference type="ARBA" id="ARBA00022679"/>
    </source>
</evidence>
<dbReference type="GO" id="GO:0005886">
    <property type="term" value="C:plasma membrane"/>
    <property type="evidence" value="ECO:0007669"/>
    <property type="project" value="UniProtKB-SubCell"/>
</dbReference>
<dbReference type="Gene3D" id="3.30.565.10">
    <property type="entry name" value="Histidine kinase-like ATPase, C-terminal domain"/>
    <property type="match status" value="1"/>
</dbReference>
<dbReference type="Gene3D" id="1.10.287.130">
    <property type="match status" value="1"/>
</dbReference>
<evidence type="ECO:0000313" key="18">
    <source>
        <dbReference type="Proteomes" id="UP000462449"/>
    </source>
</evidence>
<keyword evidence="9" id="KW-0067">ATP-binding</keyword>
<dbReference type="EC" id="2.7.13.3" evidence="3"/>
<keyword evidence="8" id="KW-0418">Kinase</keyword>
<evidence type="ECO:0000256" key="3">
    <source>
        <dbReference type="ARBA" id="ARBA00012438"/>
    </source>
</evidence>
<dbReference type="InterPro" id="IPR004358">
    <property type="entry name" value="Sig_transdc_His_kin-like_C"/>
</dbReference>
<dbReference type="SMART" id="SM00387">
    <property type="entry name" value="HATPase_c"/>
    <property type="match status" value="1"/>
</dbReference>
<dbReference type="Proteomes" id="UP000462449">
    <property type="component" value="Unassembled WGS sequence"/>
</dbReference>
<dbReference type="InterPro" id="IPR029016">
    <property type="entry name" value="GAF-like_dom_sf"/>
</dbReference>
<dbReference type="PANTHER" id="PTHR43711">
    <property type="entry name" value="TWO-COMPONENT HISTIDINE KINASE"/>
    <property type="match status" value="1"/>
</dbReference>
<keyword evidence="17" id="KW-1185">Reference proteome</keyword>
<dbReference type="InterPro" id="IPR003594">
    <property type="entry name" value="HATPase_dom"/>
</dbReference>
<evidence type="ECO:0000256" key="11">
    <source>
        <dbReference type="ARBA" id="ARBA00023136"/>
    </source>
</evidence>
<feature type="domain" description="Histidine kinase" evidence="12">
    <location>
        <begin position="708"/>
        <end position="926"/>
    </location>
</feature>
<dbReference type="InterPro" id="IPR036097">
    <property type="entry name" value="HisK_dim/P_sf"/>
</dbReference>
<dbReference type="InterPro" id="IPR003661">
    <property type="entry name" value="HisK_dim/P_dom"/>
</dbReference>
<dbReference type="InterPro" id="IPR001610">
    <property type="entry name" value="PAC"/>
</dbReference>
<keyword evidence="4" id="KW-1003">Cell membrane</keyword>
<keyword evidence="7" id="KW-0547">Nucleotide-binding</keyword>
<evidence type="ECO:0000256" key="2">
    <source>
        <dbReference type="ARBA" id="ARBA00004236"/>
    </source>
</evidence>
<evidence type="ECO:0000259" key="12">
    <source>
        <dbReference type="PROSITE" id="PS50109"/>
    </source>
</evidence>
<evidence type="ECO:0000256" key="5">
    <source>
        <dbReference type="ARBA" id="ARBA00022553"/>
    </source>
</evidence>
<dbReference type="RefSeq" id="WP_156194892.1">
    <property type="nucleotide sequence ID" value="NZ_QTZN02000006.1"/>
</dbReference>
<dbReference type="GO" id="GO:0005524">
    <property type="term" value="F:ATP binding"/>
    <property type="evidence" value="ECO:0007669"/>
    <property type="project" value="UniProtKB-KW"/>
</dbReference>
<evidence type="ECO:0000256" key="9">
    <source>
        <dbReference type="ARBA" id="ARBA00022840"/>
    </source>
</evidence>
<feature type="domain" description="PAS" evidence="13">
    <location>
        <begin position="8"/>
        <end position="51"/>
    </location>
</feature>
<dbReference type="SMART" id="SM00091">
    <property type="entry name" value="PAS"/>
    <property type="match status" value="3"/>
</dbReference>
<dbReference type="PRINTS" id="PR00344">
    <property type="entry name" value="BCTRLSENSOR"/>
</dbReference>
<dbReference type="Pfam" id="PF02518">
    <property type="entry name" value="HATPase_c"/>
    <property type="match status" value="1"/>
</dbReference>
<feature type="domain" description="PAC" evidence="14">
    <location>
        <begin position="80"/>
        <end position="131"/>
    </location>
</feature>
<dbReference type="GO" id="GO:0000155">
    <property type="term" value="F:phosphorelay sensor kinase activity"/>
    <property type="evidence" value="ECO:0007669"/>
    <property type="project" value="InterPro"/>
</dbReference>
<reference evidence="16 17" key="1">
    <citation type="submission" date="2019-11" db="EMBL/GenBank/DDBJ databases">
        <title>Draft genome sequence of Labilibaculum sp. strain SYP isolated from Black Sea.</title>
        <authorList>
            <person name="Yadav S."/>
            <person name="Villanueva L."/>
        </authorList>
    </citation>
    <scope>NUCLEOTIDE SEQUENCE [LARGE SCALE GENOMIC DNA]</scope>
    <source>
        <strain evidence="16 17">44</strain>
    </source>
</reference>
<dbReference type="PROSITE" id="PS50112">
    <property type="entry name" value="PAS"/>
    <property type="match status" value="2"/>
</dbReference>
<dbReference type="PROSITE" id="PS50113">
    <property type="entry name" value="PAC"/>
    <property type="match status" value="3"/>
</dbReference>
<sequence>MTIPNQKHANLYRSLVLNSGDAMYLFNLDGKLVEVNKQACANLGYTREELLALSLFDVDTEYKTKEKLLEFFSILNREKHYKQTTYHKRKDGSTFPVEVSISLLNENGNKLILGISRDMTDHVEAKQDLFSYIDTLEKIHQITLISKDIEKMISDVLNVVQEVFKADRTFFISSDNTKDQFHFPPVEIIKPGVACISIFDENEIANNYRQELFEKRKYPGNNTFVSTYSEPEENKSYIKDLYIKSEMIVAITITNNTDYLLGVHDGTKIREWSQLEKKLFIEISRRLEDTINRLHYYHHLKQSEKKYKTLFENAPLSYHSLNSNGNIVDVNNTWLKFLGYKKKDVIGKNYGDFLHPDWKHVFETNFPKFKACGYVNDVHFKIRHQKGHYKYISLQGCTGCHPDGTFEKTYCVFQDITSRKKAEDELKDSEERYRLLMKQSPFTVEIYDLNGLQISVNKAYEELWQIPKEITLFKFNILKSPQVRSTGMLNYIKRAYAGETLDIPDHKFTSEIEAGSIYKSQSRWLRTRVYPIENEFEKVTHIVLVHRDITDQKEAQKALRKSEGQFKTFVQRVPIPLSLVNITNGKIKYLNDRFLNTFGYTLNDIPHLDDWSQLAYPDPKYRKWVMDNWEKAVDYGIKHETDITPDIYDITCKDGSIKKILISGIVLGDDFLANFIDLTVQKNTEKELIAAKEKAEESEKLKTAFLANMSHEIRTPMNGILGFADLLSTPKLSGEKREKYIKIISQSGERMLATINAIIEISKIETNQIVKCISQVNVTELLQNQLLFFLPDANKRKITLRVKSLLPVDESFIFTDYTMLTSILTNLINNALKYTNSGSITFGCTKKNDLLEFSVKDTGIGIPQNVQKSIFERFTRVDLENTKAIEGSGLGLSITKAYVELLGGEIWMESEKGVGSQFFFTIPIKG</sequence>
<evidence type="ECO:0000256" key="1">
    <source>
        <dbReference type="ARBA" id="ARBA00000085"/>
    </source>
</evidence>
<dbReference type="InterPro" id="IPR005467">
    <property type="entry name" value="His_kinase_dom"/>
</dbReference>
<accession>A0A7M4D324</accession>
<dbReference type="EMBL" id="WOTW01000006">
    <property type="protein sequence ID" value="MUP37053.1"/>
    <property type="molecule type" value="Genomic_DNA"/>
</dbReference>
<dbReference type="Pfam" id="PF13426">
    <property type="entry name" value="PAS_9"/>
    <property type="match status" value="2"/>
</dbReference>
<organism evidence="15 18">
    <name type="scientific">Labilibaculum euxinus</name>
    <dbReference type="NCBI Taxonomy" id="2686357"/>
    <lineage>
        <taxon>Bacteria</taxon>
        <taxon>Pseudomonadati</taxon>
        <taxon>Bacteroidota</taxon>
        <taxon>Bacteroidia</taxon>
        <taxon>Marinilabiliales</taxon>
        <taxon>Marinifilaceae</taxon>
        <taxon>Labilibaculum</taxon>
    </lineage>
</organism>
<dbReference type="Proteomes" id="UP000285951">
    <property type="component" value="Unassembled WGS sequence"/>
</dbReference>
<evidence type="ECO:0000256" key="7">
    <source>
        <dbReference type="ARBA" id="ARBA00022741"/>
    </source>
</evidence>
<keyword evidence="5" id="KW-0597">Phosphoprotein</keyword>
<comment type="catalytic activity">
    <reaction evidence="1">
        <text>ATP + protein L-histidine = ADP + protein N-phospho-L-histidine.</text>
        <dbReference type="EC" id="2.7.13.3"/>
    </reaction>
</comment>
<evidence type="ECO:0000259" key="13">
    <source>
        <dbReference type="PROSITE" id="PS50112"/>
    </source>
</evidence>
<evidence type="ECO:0000256" key="8">
    <source>
        <dbReference type="ARBA" id="ARBA00022777"/>
    </source>
</evidence>
<evidence type="ECO:0000256" key="10">
    <source>
        <dbReference type="ARBA" id="ARBA00023012"/>
    </source>
</evidence>
<evidence type="ECO:0000259" key="14">
    <source>
        <dbReference type="PROSITE" id="PS50113"/>
    </source>
</evidence>